<dbReference type="OrthoDB" id="10647459at2759"/>
<protein>
    <submittedName>
        <fullName evidence="1">14412_t:CDS:1</fullName>
    </submittedName>
</protein>
<dbReference type="AlphaFoldDB" id="A0A9N8VIS4"/>
<name>A0A9N8VIS4_9GLOM</name>
<comment type="caution">
    <text evidence="1">The sequence shown here is derived from an EMBL/GenBank/DDBJ whole genome shotgun (WGS) entry which is preliminary data.</text>
</comment>
<evidence type="ECO:0000313" key="2">
    <source>
        <dbReference type="Proteomes" id="UP000789759"/>
    </source>
</evidence>
<dbReference type="Proteomes" id="UP000789759">
    <property type="component" value="Unassembled WGS sequence"/>
</dbReference>
<gene>
    <name evidence="1" type="ORF">CPELLU_LOCUS152</name>
</gene>
<keyword evidence="2" id="KW-1185">Reference proteome</keyword>
<sequence length="267" mass="31095">MSFNNAITNNATIQDNTQQVSNKERNFANINDTSFILAEEMDKLPTKIYKKNIIPNETCEQRQEHAIKYIYPNHQTKPEVELLFANKLKDVIKDKNEETKKNYHNKTSLIKEDFTNVAHKVYGPTTHLIGNEAKIFNRMSPNLNHINRKRSRGKTMSLLFGMGQNSWRLVDTKYNKEWIRTYIANCTIKNTSNSIQSNVFISGKICTKIRDQESLGTEGHNQDFIGQTMLFIKTFFDFQEVRKATISYRLAIPKCFHATPKIQDKRH</sequence>
<evidence type="ECO:0000313" key="1">
    <source>
        <dbReference type="EMBL" id="CAG8451221.1"/>
    </source>
</evidence>
<proteinExistence type="predicted"/>
<reference evidence="1" key="1">
    <citation type="submission" date="2021-06" db="EMBL/GenBank/DDBJ databases">
        <authorList>
            <person name="Kallberg Y."/>
            <person name="Tangrot J."/>
            <person name="Rosling A."/>
        </authorList>
    </citation>
    <scope>NUCLEOTIDE SEQUENCE</scope>
    <source>
        <strain evidence="1">FL966</strain>
    </source>
</reference>
<dbReference type="EMBL" id="CAJVQA010000029">
    <property type="protein sequence ID" value="CAG8451221.1"/>
    <property type="molecule type" value="Genomic_DNA"/>
</dbReference>
<accession>A0A9N8VIS4</accession>
<organism evidence="1 2">
    <name type="scientific">Cetraspora pellucida</name>
    <dbReference type="NCBI Taxonomy" id="1433469"/>
    <lineage>
        <taxon>Eukaryota</taxon>
        <taxon>Fungi</taxon>
        <taxon>Fungi incertae sedis</taxon>
        <taxon>Mucoromycota</taxon>
        <taxon>Glomeromycotina</taxon>
        <taxon>Glomeromycetes</taxon>
        <taxon>Diversisporales</taxon>
        <taxon>Gigasporaceae</taxon>
        <taxon>Cetraspora</taxon>
    </lineage>
</organism>